<keyword evidence="11" id="KW-0413">Isomerase</keyword>
<dbReference type="GO" id="GO:0033202">
    <property type="term" value="C:DNA helicase complex"/>
    <property type="evidence" value="ECO:0007669"/>
    <property type="project" value="TreeGrafter"/>
</dbReference>
<sequence>MRAASLFTVSGASISPTARQRASVVAVSVIGMPRLIARDPDARLAPVALDGSQRAPVAALFDGAGAGAAVLGAPGTGKTTLIVEAVVEAVQARGVGVERVMVLTPSRRSATALRDQLAERLASAVPGIALPGPLARSVAAFAHALLSAAARAAGDDEPRLISGSDQDSDIAELLAGHEADGTGPAWPAHLGPDVRRLEAFRTELRDAIARLSEHDWTPERLRREGDAHQRPEWHAVADFVDEYRVVLGGSRAGQLDPAELVRAAAALVASAPPATLPAVVLVDDAHDLTPSGIALVTALAAAGTRVLVVGDPDVATTGFRGAEPEALSRLARELGGQGAMPFVLETAYRQSAPLREATALFAQRIGAAGAGRQRRAVAGRDDDAGALGGALMALTASSASRERALVADVLRERHLIDGVPWSQMAVLVRSGALVPPIVRALAAAEIPVRATTAGRPLREHPAARALVRMVDVGVGRSPLDAAAATELLLGPLGGLDRVTLRRLRRALRAEEVAGDGTRTADELLVEALAAPDRLVTIDHRTARRAARVARTLATIHERAESGATVDELLWVAWSDARVADEWAAEARGSGTTAAEADRALDAITAVFATAATIVDTVPDATVDAFLTRMLDSDVADDLLAPTRETEAVLVASPAAAAGVEVEVAIIAGLTDGLWPNQRLRGSLLHAPHISRVDRGIGSETLDERRLVLDDELRLATLAVSRARRQVIATSVAGDDDRPSALWDALADLASAAPDAAAPSRRPHARSLRRLVGELRRRLTDPASGETMRREAAAALRRLADEGVPGAAPDTWWGLGAPSTLAPLFAEQTVRLSPSKIEAIEASPLDWFLDRVAPEEGNSAMGIGTIVHAAVETLTDPTVDDVWAVIEARWKELVFESPWLDVQQKRLAHRYAEGVADYLRDAARDGRIVAAAEHEFTVELDVAVPHVAGAVVAGTVDRIERDTEGRVRIIDVKTGRPVTDAAARDNAQLGAYQLAYADGAFASVLDALGAHTADGARLLFVREGTGGERYREASQPVLDAEGLAAFRERLAQAVSAIAVARLTGARVIDPYGPPGQRRHSLHRVPPVTGDR</sequence>
<keyword evidence="6 15" id="KW-0347">Helicase</keyword>
<dbReference type="Pfam" id="PF12705">
    <property type="entry name" value="PDDEXK_1"/>
    <property type="match status" value="1"/>
</dbReference>
<dbReference type="GO" id="GO:0005524">
    <property type="term" value="F:ATP binding"/>
    <property type="evidence" value="ECO:0007669"/>
    <property type="project" value="UniProtKB-UniRule"/>
</dbReference>
<dbReference type="Pfam" id="PF00580">
    <property type="entry name" value="UvrD-helicase"/>
    <property type="match status" value="1"/>
</dbReference>
<protein>
    <recommendedName>
        <fullName evidence="13">DNA 3'-5' helicase</fullName>
        <ecNumber evidence="13">5.6.2.4</ecNumber>
    </recommendedName>
</protein>
<evidence type="ECO:0000256" key="14">
    <source>
        <dbReference type="ARBA" id="ARBA00048988"/>
    </source>
</evidence>
<name>A0A0U5BRP1_9MICO</name>
<evidence type="ECO:0000256" key="7">
    <source>
        <dbReference type="ARBA" id="ARBA00022839"/>
    </source>
</evidence>
<dbReference type="GO" id="GO:0043138">
    <property type="term" value="F:3'-5' DNA helicase activity"/>
    <property type="evidence" value="ECO:0007669"/>
    <property type="project" value="UniProtKB-EC"/>
</dbReference>
<dbReference type="SMART" id="SM00382">
    <property type="entry name" value="AAA"/>
    <property type="match status" value="1"/>
</dbReference>
<dbReference type="OrthoDB" id="5240387at2"/>
<evidence type="ECO:0000313" key="20">
    <source>
        <dbReference type="Proteomes" id="UP000218965"/>
    </source>
</evidence>
<dbReference type="InterPro" id="IPR011604">
    <property type="entry name" value="PDDEXK-like_dom_sf"/>
</dbReference>
<dbReference type="PROSITE" id="PS51217">
    <property type="entry name" value="UVRD_HELICASE_CTER"/>
    <property type="match status" value="1"/>
</dbReference>
<dbReference type="InterPro" id="IPR003593">
    <property type="entry name" value="AAA+_ATPase"/>
</dbReference>
<evidence type="ECO:0000256" key="12">
    <source>
        <dbReference type="ARBA" id="ARBA00034617"/>
    </source>
</evidence>
<keyword evidence="10" id="KW-0234">DNA repair</keyword>
<reference evidence="20" key="1">
    <citation type="submission" date="2015-12" db="EMBL/GenBank/DDBJ databases">
        <authorList>
            <person name="Shamseldin A."/>
            <person name="Moawad H."/>
            <person name="Abd El-Rahim W.M."/>
            <person name="Sadowsky M.J."/>
        </authorList>
    </citation>
    <scope>NUCLEOTIDE SEQUENCE [LARGE SCALE GENOMIC DNA]</scope>
    <source>
        <strain evidence="20">JAM AC0309</strain>
    </source>
</reference>
<dbReference type="GO" id="GO:0005829">
    <property type="term" value="C:cytosol"/>
    <property type="evidence" value="ECO:0007669"/>
    <property type="project" value="TreeGrafter"/>
</dbReference>
<evidence type="ECO:0000256" key="11">
    <source>
        <dbReference type="ARBA" id="ARBA00023235"/>
    </source>
</evidence>
<comment type="catalytic activity">
    <reaction evidence="14">
        <text>ATP + H2O = ADP + phosphate + H(+)</text>
        <dbReference type="Rhea" id="RHEA:13065"/>
        <dbReference type="ChEBI" id="CHEBI:15377"/>
        <dbReference type="ChEBI" id="CHEBI:15378"/>
        <dbReference type="ChEBI" id="CHEBI:30616"/>
        <dbReference type="ChEBI" id="CHEBI:43474"/>
        <dbReference type="ChEBI" id="CHEBI:456216"/>
        <dbReference type="EC" id="5.6.2.4"/>
    </reaction>
</comment>
<dbReference type="InterPro" id="IPR011335">
    <property type="entry name" value="Restrct_endonuc-II-like"/>
</dbReference>
<feature type="domain" description="UvrD-like helicase ATP-binding" evidence="17">
    <location>
        <begin position="51"/>
        <end position="351"/>
    </location>
</feature>
<dbReference type="KEGG" id="malk:MalAC0309_2171"/>
<dbReference type="RefSeq" id="WP_096422570.1">
    <property type="nucleotide sequence ID" value="NZ_AP017315.1"/>
</dbReference>
<evidence type="ECO:0000256" key="4">
    <source>
        <dbReference type="ARBA" id="ARBA00022763"/>
    </source>
</evidence>
<evidence type="ECO:0000259" key="17">
    <source>
        <dbReference type="PROSITE" id="PS51198"/>
    </source>
</evidence>
<dbReference type="Gene3D" id="1.10.486.10">
    <property type="entry name" value="PCRA, domain 4"/>
    <property type="match status" value="1"/>
</dbReference>
<evidence type="ECO:0000256" key="3">
    <source>
        <dbReference type="ARBA" id="ARBA00022741"/>
    </source>
</evidence>
<evidence type="ECO:0000256" key="1">
    <source>
        <dbReference type="ARBA" id="ARBA00009922"/>
    </source>
</evidence>
<dbReference type="EC" id="5.6.2.4" evidence="13"/>
<feature type="domain" description="UvrD-like helicase C-terminal" evidence="18">
    <location>
        <begin position="351"/>
        <end position="658"/>
    </location>
</feature>
<dbReference type="Gene3D" id="1.10.10.160">
    <property type="match status" value="1"/>
</dbReference>
<dbReference type="Gene3D" id="3.40.50.300">
    <property type="entry name" value="P-loop containing nucleotide triphosphate hydrolases"/>
    <property type="match status" value="2"/>
</dbReference>
<dbReference type="EMBL" id="AP017315">
    <property type="protein sequence ID" value="BAU33014.1"/>
    <property type="molecule type" value="Genomic_DNA"/>
</dbReference>
<dbReference type="InterPro" id="IPR038726">
    <property type="entry name" value="PDDEXK_AddAB-type"/>
</dbReference>
<keyword evidence="3 15" id="KW-0547">Nucleotide-binding</keyword>
<gene>
    <name evidence="19" type="primary">uvrD1</name>
    <name evidence="19" type="ORF">MalAC0309_2171</name>
</gene>
<dbReference type="PANTHER" id="PTHR11070">
    <property type="entry name" value="UVRD / RECB / PCRA DNA HELICASE FAMILY MEMBER"/>
    <property type="match status" value="1"/>
</dbReference>
<dbReference type="InterPro" id="IPR013986">
    <property type="entry name" value="DExx_box_DNA_helicase_dom_sf"/>
</dbReference>
<dbReference type="Gene3D" id="3.90.320.10">
    <property type="match status" value="1"/>
</dbReference>
<dbReference type="InterPro" id="IPR000212">
    <property type="entry name" value="DNA_helicase_UvrD/REP"/>
</dbReference>
<dbReference type="InterPro" id="IPR014016">
    <property type="entry name" value="UvrD-like_ATP-bd"/>
</dbReference>
<evidence type="ECO:0000313" key="19">
    <source>
        <dbReference type="EMBL" id="BAU33014.1"/>
    </source>
</evidence>
<keyword evidence="4" id="KW-0227">DNA damage</keyword>
<evidence type="ECO:0000256" key="9">
    <source>
        <dbReference type="ARBA" id="ARBA00023125"/>
    </source>
</evidence>
<comment type="catalytic activity">
    <reaction evidence="12">
        <text>Couples ATP hydrolysis with the unwinding of duplex DNA by translocating in the 3'-5' direction.</text>
        <dbReference type="EC" id="5.6.2.4"/>
    </reaction>
</comment>
<keyword evidence="7" id="KW-0269">Exonuclease</keyword>
<dbReference type="PANTHER" id="PTHR11070:SF59">
    <property type="entry name" value="DNA 3'-5' HELICASE"/>
    <property type="match status" value="1"/>
</dbReference>
<keyword evidence="8 15" id="KW-0067">ATP-binding</keyword>
<dbReference type="SUPFAM" id="SSF52540">
    <property type="entry name" value="P-loop containing nucleoside triphosphate hydrolases"/>
    <property type="match status" value="1"/>
</dbReference>
<keyword evidence="2" id="KW-0540">Nuclease</keyword>
<feature type="binding site" evidence="15">
    <location>
        <begin position="72"/>
        <end position="79"/>
    </location>
    <ligand>
        <name>ATP</name>
        <dbReference type="ChEBI" id="CHEBI:30616"/>
    </ligand>
</feature>
<dbReference type="PROSITE" id="PS51198">
    <property type="entry name" value="UVRD_HELICASE_ATP_BIND"/>
    <property type="match status" value="1"/>
</dbReference>
<evidence type="ECO:0000256" key="2">
    <source>
        <dbReference type="ARBA" id="ARBA00022722"/>
    </source>
</evidence>
<keyword evidence="9" id="KW-0238">DNA-binding</keyword>
<evidence type="ECO:0000256" key="5">
    <source>
        <dbReference type="ARBA" id="ARBA00022801"/>
    </source>
</evidence>
<feature type="region of interest" description="Disordered" evidence="16">
    <location>
        <begin position="1069"/>
        <end position="1090"/>
    </location>
</feature>
<keyword evidence="5 15" id="KW-0378">Hydrolase</keyword>
<dbReference type="AlphaFoldDB" id="A0A0U5BRP1"/>
<accession>A0A0U5BRP1</accession>
<dbReference type="InterPro" id="IPR027417">
    <property type="entry name" value="P-loop_NTPase"/>
</dbReference>
<evidence type="ECO:0000256" key="8">
    <source>
        <dbReference type="ARBA" id="ARBA00022840"/>
    </source>
</evidence>
<dbReference type="Proteomes" id="UP000218965">
    <property type="component" value="Chromosome"/>
</dbReference>
<proteinExistence type="inferred from homology"/>
<dbReference type="GO" id="GO:0003677">
    <property type="term" value="F:DNA binding"/>
    <property type="evidence" value="ECO:0007669"/>
    <property type="project" value="UniProtKB-KW"/>
</dbReference>
<comment type="similarity">
    <text evidence="1">Belongs to the helicase family. UvrD subfamily.</text>
</comment>
<evidence type="ECO:0000256" key="13">
    <source>
        <dbReference type="ARBA" id="ARBA00034808"/>
    </source>
</evidence>
<reference evidence="19 20" key="2">
    <citation type="submission" date="2016-01" db="EMBL/GenBank/DDBJ databases">
        <title>Microcella alkaliphila JAM AC0309 whole genome shotgun sequence.</title>
        <authorList>
            <person name="Kurata A."/>
            <person name="Hirose Y."/>
            <person name="Kishimoto N."/>
            <person name="Kobayashi T."/>
        </authorList>
    </citation>
    <scope>NUCLEOTIDE SEQUENCE [LARGE SCALE GENOMIC DNA]</scope>
    <source>
        <strain evidence="19 20">JAM AC0309</strain>
    </source>
</reference>
<dbReference type="InterPro" id="IPR014017">
    <property type="entry name" value="DNA_helicase_UvrD-like_C"/>
</dbReference>
<dbReference type="SUPFAM" id="SSF52980">
    <property type="entry name" value="Restriction endonuclease-like"/>
    <property type="match status" value="1"/>
</dbReference>
<evidence type="ECO:0000256" key="16">
    <source>
        <dbReference type="SAM" id="MobiDB-lite"/>
    </source>
</evidence>
<evidence type="ECO:0000256" key="6">
    <source>
        <dbReference type="ARBA" id="ARBA00022806"/>
    </source>
</evidence>
<dbReference type="GO" id="GO:0004527">
    <property type="term" value="F:exonuclease activity"/>
    <property type="evidence" value="ECO:0007669"/>
    <property type="project" value="UniProtKB-KW"/>
</dbReference>
<organism evidence="19 20">
    <name type="scientific">Microcella alkaliphila</name>
    <dbReference type="NCBI Taxonomy" id="279828"/>
    <lineage>
        <taxon>Bacteria</taxon>
        <taxon>Bacillati</taxon>
        <taxon>Actinomycetota</taxon>
        <taxon>Actinomycetes</taxon>
        <taxon>Micrococcales</taxon>
        <taxon>Microbacteriaceae</taxon>
        <taxon>Microcella</taxon>
    </lineage>
</organism>
<evidence type="ECO:0000256" key="15">
    <source>
        <dbReference type="PROSITE-ProRule" id="PRU00560"/>
    </source>
</evidence>
<evidence type="ECO:0000256" key="10">
    <source>
        <dbReference type="ARBA" id="ARBA00023204"/>
    </source>
</evidence>
<dbReference type="GO" id="GO:0000725">
    <property type="term" value="P:recombinational repair"/>
    <property type="evidence" value="ECO:0007669"/>
    <property type="project" value="TreeGrafter"/>
</dbReference>
<evidence type="ECO:0000259" key="18">
    <source>
        <dbReference type="PROSITE" id="PS51217"/>
    </source>
</evidence>